<name>A0A317Y7G0_MAIZE</name>
<comment type="caution">
    <text evidence="1">The sequence shown here is derived from an EMBL/GenBank/DDBJ whole genome shotgun (WGS) entry which is preliminary data.</text>
</comment>
<dbReference type="EMBL" id="NCVQ01000001">
    <property type="protein sequence ID" value="PWZ53711.1"/>
    <property type="molecule type" value="Genomic_DNA"/>
</dbReference>
<dbReference type="AlphaFoldDB" id="A0A317Y7G0"/>
<gene>
    <name evidence="1" type="ORF">Zm00014a_028873</name>
</gene>
<accession>A0A317Y7G0</accession>
<protein>
    <submittedName>
        <fullName evidence="1">Uncharacterized protein</fullName>
    </submittedName>
</protein>
<proteinExistence type="predicted"/>
<reference evidence="1" key="1">
    <citation type="journal article" date="2018" name="Nat. Genet.">
        <title>Extensive intraspecific gene order and gene structural variations between Mo17 and other maize genomes.</title>
        <authorList>
            <person name="Sun S."/>
            <person name="Zhou Y."/>
            <person name="Chen J."/>
            <person name="Shi J."/>
            <person name="Zhao H."/>
            <person name="Zhao H."/>
            <person name="Song W."/>
            <person name="Zhang M."/>
            <person name="Cui Y."/>
            <person name="Dong X."/>
            <person name="Liu H."/>
            <person name="Ma X."/>
            <person name="Jiao Y."/>
            <person name="Wang B."/>
            <person name="Wei X."/>
            <person name="Stein J.C."/>
            <person name="Glaubitz J.C."/>
            <person name="Lu F."/>
            <person name="Yu G."/>
            <person name="Liang C."/>
            <person name="Fengler K."/>
            <person name="Li B."/>
            <person name="Rafalski A."/>
            <person name="Schnable P.S."/>
            <person name="Ware D.H."/>
            <person name="Buckler E.S."/>
            <person name="Lai J."/>
        </authorList>
    </citation>
    <scope>NUCLEOTIDE SEQUENCE [LARGE SCALE GENOMIC DNA]</scope>
    <source>
        <tissue evidence="1">Seedling</tissue>
    </source>
</reference>
<dbReference type="Proteomes" id="UP000251960">
    <property type="component" value="Chromosome 1"/>
</dbReference>
<sequence length="70" mass="7846">MDKASLLADAYIGELRDCGAARGRCQAAGRDDLRRCHLKHTDLVRRLLGETRCPDGMVEQEEEAPRRCSC</sequence>
<evidence type="ECO:0000313" key="1">
    <source>
        <dbReference type="EMBL" id="PWZ53711.1"/>
    </source>
</evidence>
<organism evidence="1">
    <name type="scientific">Zea mays</name>
    <name type="common">Maize</name>
    <dbReference type="NCBI Taxonomy" id="4577"/>
    <lineage>
        <taxon>Eukaryota</taxon>
        <taxon>Viridiplantae</taxon>
        <taxon>Streptophyta</taxon>
        <taxon>Embryophyta</taxon>
        <taxon>Tracheophyta</taxon>
        <taxon>Spermatophyta</taxon>
        <taxon>Magnoliopsida</taxon>
        <taxon>Liliopsida</taxon>
        <taxon>Poales</taxon>
        <taxon>Poaceae</taxon>
        <taxon>PACMAD clade</taxon>
        <taxon>Panicoideae</taxon>
        <taxon>Andropogonodae</taxon>
        <taxon>Andropogoneae</taxon>
        <taxon>Tripsacinae</taxon>
        <taxon>Zea</taxon>
    </lineage>
</organism>